<dbReference type="Proteomes" id="UP000688947">
    <property type="component" value="Unassembled WGS sequence"/>
</dbReference>
<evidence type="ECO:0000313" key="5">
    <source>
        <dbReference type="Proteomes" id="UP000251314"/>
    </source>
</evidence>
<proteinExistence type="predicted"/>
<dbReference type="Proteomes" id="UP000760860">
    <property type="component" value="Unassembled WGS sequence"/>
</dbReference>
<dbReference type="Proteomes" id="UP000736787">
    <property type="component" value="Unassembled WGS sequence"/>
</dbReference>
<dbReference type="EMBL" id="MJFZ01000161">
    <property type="protein sequence ID" value="RAW35664.1"/>
    <property type="molecule type" value="Genomic_DNA"/>
</dbReference>
<evidence type="ECO:0000313" key="4">
    <source>
        <dbReference type="EMBL" id="RAW35664.1"/>
    </source>
</evidence>
<reference evidence="3" key="3">
    <citation type="submission" date="2021-01" db="EMBL/GenBank/DDBJ databases">
        <title>Phytophthora aleatoria, a newly-described species from Pinus radiata is distinct from Phytophthora cactorum isolates based on comparative genomics.</title>
        <authorList>
            <person name="Mcdougal R."/>
            <person name="Panda P."/>
            <person name="Williams N."/>
            <person name="Studholme D.J."/>
        </authorList>
    </citation>
    <scope>NUCLEOTIDE SEQUENCE</scope>
    <source>
        <strain evidence="3">NZFS 3830</strain>
    </source>
</reference>
<gene>
    <name evidence="3" type="ORF">JG687_00011374</name>
    <name evidence="4" type="ORF">PC110_g8015</name>
    <name evidence="1" type="ORF">PC117_g5886</name>
    <name evidence="2" type="ORF">PC129_g2789</name>
</gene>
<accession>A0A329SFT6</accession>
<sequence>MVWALFVRRVTYADPNALNITWRFFEQYSRKTRGETRWLSSLKVLQWLEDVWDFPRKSSLFAATKLSKLQCAASSSLRPVKPSRTEQAQSRAWRHGNLKISAKLSDPYARAQRAHHRGSSECKAASRNWTQAVGF</sequence>
<dbReference type="OrthoDB" id="10270718at2759"/>
<protein>
    <submittedName>
        <fullName evidence="4">Uncharacterized protein</fullName>
    </submittedName>
</protein>
<keyword evidence="5" id="KW-1185">Reference proteome</keyword>
<organism evidence="4 5">
    <name type="scientific">Phytophthora cactorum</name>
    <dbReference type="NCBI Taxonomy" id="29920"/>
    <lineage>
        <taxon>Eukaryota</taxon>
        <taxon>Sar</taxon>
        <taxon>Stramenopiles</taxon>
        <taxon>Oomycota</taxon>
        <taxon>Peronosporomycetes</taxon>
        <taxon>Peronosporales</taxon>
        <taxon>Peronosporaceae</taxon>
        <taxon>Phytophthora</taxon>
    </lineage>
</organism>
<evidence type="ECO:0000313" key="2">
    <source>
        <dbReference type="EMBL" id="KAG3226629.1"/>
    </source>
</evidence>
<dbReference type="AlphaFoldDB" id="A0A329SFT6"/>
<dbReference type="EMBL" id="JAENGZ010000694">
    <property type="protein sequence ID" value="KAG6955195.1"/>
    <property type="molecule type" value="Genomic_DNA"/>
</dbReference>
<dbReference type="EMBL" id="RCMK01000107">
    <property type="protein sequence ID" value="KAG2948604.1"/>
    <property type="molecule type" value="Genomic_DNA"/>
</dbReference>
<name>A0A329SFT6_9STRA</name>
<dbReference type="VEuPathDB" id="FungiDB:PC110_g8015"/>
<reference evidence="2" key="2">
    <citation type="submission" date="2018-05" db="EMBL/GenBank/DDBJ databases">
        <title>Effector identification in a new, highly contiguous assembly of the strawberry crown rot pathogen Phytophthora cactorum.</title>
        <authorList>
            <person name="Armitage A.D."/>
            <person name="Nellist C.F."/>
            <person name="Bates H."/>
            <person name="Vickerstaff R.J."/>
            <person name="Harrison R.J."/>
        </authorList>
    </citation>
    <scope>NUCLEOTIDE SEQUENCE</scope>
    <source>
        <strain evidence="1">4040</strain>
        <strain evidence="2">P421</strain>
    </source>
</reference>
<reference evidence="4 5" key="1">
    <citation type="submission" date="2018-01" db="EMBL/GenBank/DDBJ databases">
        <title>Draft genome of the strawberry crown rot pathogen Phytophthora cactorum.</title>
        <authorList>
            <person name="Armitage A.D."/>
            <person name="Lysoe E."/>
            <person name="Nellist C.F."/>
            <person name="Harrison R.J."/>
            <person name="Brurberg M.B."/>
        </authorList>
    </citation>
    <scope>NUCLEOTIDE SEQUENCE [LARGE SCALE GENOMIC DNA]</scope>
    <source>
        <strain evidence="4 5">10300</strain>
    </source>
</reference>
<dbReference type="EMBL" id="RCMV01000053">
    <property type="protein sequence ID" value="KAG3226629.1"/>
    <property type="molecule type" value="Genomic_DNA"/>
</dbReference>
<dbReference type="Proteomes" id="UP000251314">
    <property type="component" value="Unassembled WGS sequence"/>
</dbReference>
<evidence type="ECO:0000313" key="1">
    <source>
        <dbReference type="EMBL" id="KAG2948604.1"/>
    </source>
</evidence>
<evidence type="ECO:0000313" key="3">
    <source>
        <dbReference type="EMBL" id="KAG6955195.1"/>
    </source>
</evidence>
<comment type="caution">
    <text evidence="4">The sequence shown here is derived from an EMBL/GenBank/DDBJ whole genome shotgun (WGS) entry which is preliminary data.</text>
</comment>